<proteinExistence type="predicted"/>
<dbReference type="EMBL" id="LNYX01000013">
    <property type="protein sequence ID" value="KTD64529.1"/>
    <property type="molecule type" value="Genomic_DNA"/>
</dbReference>
<evidence type="ECO:0000313" key="3">
    <source>
        <dbReference type="Proteomes" id="UP000054877"/>
    </source>
</evidence>
<dbReference type="AlphaFoldDB" id="A0A0W0Z5Y8"/>
<reference evidence="2 3" key="1">
    <citation type="submission" date="2015-11" db="EMBL/GenBank/DDBJ databases">
        <title>Genomic analysis of 38 Legionella species identifies large and diverse effector repertoires.</title>
        <authorList>
            <person name="Burstein D."/>
            <person name="Amaro F."/>
            <person name="Zusman T."/>
            <person name="Lifshitz Z."/>
            <person name="Cohen O."/>
            <person name="Gilbert J.A."/>
            <person name="Pupko T."/>
            <person name="Shuman H.A."/>
            <person name="Segal G."/>
        </authorList>
    </citation>
    <scope>NUCLEOTIDE SEQUENCE [LARGE SCALE GENOMIC DNA]</scope>
    <source>
        <strain evidence="2 3">Mt.St.Helens-9</strain>
    </source>
</reference>
<keyword evidence="1" id="KW-1133">Transmembrane helix</keyword>
<evidence type="ECO:0000313" key="2">
    <source>
        <dbReference type="EMBL" id="KTD64529.1"/>
    </source>
</evidence>
<dbReference type="RefSeq" id="WP_058483250.1">
    <property type="nucleotide sequence ID" value="NZ_CAAAII010000014.1"/>
</dbReference>
<gene>
    <name evidence="2" type="ORF">Lspi_1336</name>
</gene>
<comment type="caution">
    <text evidence="2">The sequence shown here is derived from an EMBL/GenBank/DDBJ whole genome shotgun (WGS) entry which is preliminary data.</text>
</comment>
<organism evidence="2 3">
    <name type="scientific">Legionella spiritensis</name>
    <dbReference type="NCBI Taxonomy" id="452"/>
    <lineage>
        <taxon>Bacteria</taxon>
        <taxon>Pseudomonadati</taxon>
        <taxon>Pseudomonadota</taxon>
        <taxon>Gammaproteobacteria</taxon>
        <taxon>Legionellales</taxon>
        <taxon>Legionellaceae</taxon>
        <taxon>Legionella</taxon>
    </lineage>
</organism>
<feature type="transmembrane region" description="Helical" evidence="1">
    <location>
        <begin position="146"/>
        <end position="165"/>
    </location>
</feature>
<keyword evidence="3" id="KW-1185">Reference proteome</keyword>
<feature type="transmembrane region" description="Helical" evidence="1">
    <location>
        <begin position="116"/>
        <end position="140"/>
    </location>
</feature>
<protein>
    <submittedName>
        <fullName evidence="2">Uncharacterized protein</fullName>
    </submittedName>
</protein>
<evidence type="ECO:0000256" key="1">
    <source>
        <dbReference type="SAM" id="Phobius"/>
    </source>
</evidence>
<dbReference type="Proteomes" id="UP000054877">
    <property type="component" value="Unassembled WGS sequence"/>
</dbReference>
<sequence length="228" mass="25109">MKDYKQLRKEFSDLLQQNLWDALNCKALNEQERLKKIKLAQDGVRFLQSIDELRSIYYKQSKVVEQLLEAGVQTLQYPTEDNLGLFSAHAYRVTNVLIERPRVGFFAATNLVADTIAAGVGAGFMFYGLAVLGGLSALALGPFGGLAVALVMLIGGAVITSAAIVEGRNNIRLWRGSQVSDVNDFVAAARDVIVPEVKQEVIMMPQQSEELPPYPVYLGYPVYTGYTS</sequence>
<dbReference type="PATRIC" id="fig|452.5.peg.1476"/>
<keyword evidence="1" id="KW-0812">Transmembrane</keyword>
<accession>A0A0W0Z5Y8</accession>
<name>A0A0W0Z5Y8_LEGSP</name>
<keyword evidence="1" id="KW-0472">Membrane</keyword>